<dbReference type="InterPro" id="IPR050856">
    <property type="entry name" value="Biotin_carboxylase_complex"/>
</dbReference>
<dbReference type="AlphaFoldDB" id="A0A7W8AKM7"/>
<keyword evidence="3 7" id="KW-0547">Nucleotide-binding</keyword>
<keyword evidence="13" id="KW-1185">Reference proteome</keyword>
<dbReference type="Pfam" id="PF00364">
    <property type="entry name" value="Biotin_lipoyl"/>
    <property type="match status" value="1"/>
</dbReference>
<dbReference type="Pfam" id="PF21139">
    <property type="entry name" value="BT_MCC_alpha"/>
    <property type="match status" value="1"/>
</dbReference>
<dbReference type="NCBIfam" id="NF006367">
    <property type="entry name" value="PRK08591.1"/>
    <property type="match status" value="1"/>
</dbReference>
<keyword evidence="4 7" id="KW-0067">ATP-binding</keyword>
<dbReference type="InterPro" id="IPR011761">
    <property type="entry name" value="ATP-grasp"/>
</dbReference>
<evidence type="ECO:0000259" key="10">
    <source>
        <dbReference type="PROSITE" id="PS50975"/>
    </source>
</evidence>
<dbReference type="GO" id="GO:0005524">
    <property type="term" value="F:ATP binding"/>
    <property type="evidence" value="ECO:0007669"/>
    <property type="project" value="UniProtKB-UniRule"/>
</dbReference>
<dbReference type="PANTHER" id="PTHR18866:SF33">
    <property type="entry name" value="METHYLCROTONOYL-COA CARBOXYLASE SUBUNIT ALPHA, MITOCHONDRIAL-RELATED"/>
    <property type="match status" value="1"/>
</dbReference>
<dbReference type="Gene3D" id="3.30.470.20">
    <property type="entry name" value="ATP-grasp fold, B domain"/>
    <property type="match status" value="1"/>
</dbReference>
<dbReference type="PROSITE" id="PS00188">
    <property type="entry name" value="BIOTIN"/>
    <property type="match status" value="1"/>
</dbReference>
<evidence type="ECO:0000256" key="7">
    <source>
        <dbReference type="PROSITE-ProRule" id="PRU00409"/>
    </source>
</evidence>
<dbReference type="PROSITE" id="PS50968">
    <property type="entry name" value="BIOTINYL_LIPOYL"/>
    <property type="match status" value="1"/>
</dbReference>
<feature type="domain" description="ATP-grasp" evidence="10">
    <location>
        <begin position="121"/>
        <end position="318"/>
    </location>
</feature>
<evidence type="ECO:0000256" key="4">
    <source>
        <dbReference type="ARBA" id="ARBA00022840"/>
    </source>
</evidence>
<dbReference type="InterPro" id="IPR011764">
    <property type="entry name" value="Biotin_carboxylation_dom"/>
</dbReference>
<feature type="region of interest" description="Disordered" evidence="8">
    <location>
        <begin position="654"/>
        <end position="673"/>
    </location>
</feature>
<evidence type="ECO:0000256" key="8">
    <source>
        <dbReference type="SAM" id="MobiDB-lite"/>
    </source>
</evidence>
<evidence type="ECO:0000256" key="5">
    <source>
        <dbReference type="ARBA" id="ARBA00022946"/>
    </source>
</evidence>
<comment type="caution">
    <text evidence="12">The sequence shown here is derived from an EMBL/GenBank/DDBJ whole genome shotgun (WGS) entry which is preliminary data.</text>
</comment>
<evidence type="ECO:0000259" key="9">
    <source>
        <dbReference type="PROSITE" id="PS50968"/>
    </source>
</evidence>
<keyword evidence="2 12" id="KW-0436">Ligase</keyword>
<dbReference type="InterPro" id="IPR011054">
    <property type="entry name" value="Rudment_hybrid_motif"/>
</dbReference>
<comment type="cofactor">
    <cofactor evidence="1">
        <name>biotin</name>
        <dbReference type="ChEBI" id="CHEBI:57586"/>
    </cofactor>
</comment>
<evidence type="ECO:0000259" key="11">
    <source>
        <dbReference type="PROSITE" id="PS50979"/>
    </source>
</evidence>
<dbReference type="InterPro" id="IPR001882">
    <property type="entry name" value="Biotin_BS"/>
</dbReference>
<evidence type="ECO:0000256" key="1">
    <source>
        <dbReference type="ARBA" id="ARBA00001953"/>
    </source>
</evidence>
<dbReference type="EMBL" id="JACHIL010000003">
    <property type="protein sequence ID" value="MBB5091614.1"/>
    <property type="molecule type" value="Genomic_DNA"/>
</dbReference>
<dbReference type="InterPro" id="IPR005479">
    <property type="entry name" value="CPAse_ATP-bd"/>
</dbReference>
<name>A0A7W8AKM7_9HYPH</name>
<dbReference type="InterPro" id="IPR000089">
    <property type="entry name" value="Biotin_lipoyl"/>
</dbReference>
<dbReference type="InterPro" id="IPR048429">
    <property type="entry name" value="MCC_alpha_BT"/>
</dbReference>
<evidence type="ECO:0000313" key="12">
    <source>
        <dbReference type="EMBL" id="MBB5091614.1"/>
    </source>
</evidence>
<dbReference type="GO" id="GO:0004485">
    <property type="term" value="F:methylcrotonoyl-CoA carboxylase activity"/>
    <property type="evidence" value="ECO:0007669"/>
    <property type="project" value="UniProtKB-EC"/>
</dbReference>
<dbReference type="Pfam" id="PF02786">
    <property type="entry name" value="CPSase_L_D2"/>
    <property type="match status" value="1"/>
</dbReference>
<keyword evidence="5" id="KW-0809">Transit peptide</keyword>
<dbReference type="FunFam" id="2.40.50.100:FF:000003">
    <property type="entry name" value="Acetyl-CoA carboxylase biotin carboxyl carrier protein"/>
    <property type="match status" value="1"/>
</dbReference>
<dbReference type="PROSITE" id="PS00867">
    <property type="entry name" value="CPSASE_2"/>
    <property type="match status" value="1"/>
</dbReference>
<evidence type="ECO:0000313" key="13">
    <source>
        <dbReference type="Proteomes" id="UP000531231"/>
    </source>
</evidence>
<feature type="domain" description="Lipoyl-binding" evidence="9">
    <location>
        <begin position="579"/>
        <end position="656"/>
    </location>
</feature>
<dbReference type="Pfam" id="PF00289">
    <property type="entry name" value="Biotin_carb_N"/>
    <property type="match status" value="1"/>
</dbReference>
<dbReference type="PROSITE" id="PS50975">
    <property type="entry name" value="ATP_GRASP"/>
    <property type="match status" value="1"/>
</dbReference>
<evidence type="ECO:0000256" key="3">
    <source>
        <dbReference type="ARBA" id="ARBA00022741"/>
    </source>
</evidence>
<dbReference type="SUPFAM" id="SSF51246">
    <property type="entry name" value="Rudiment single hybrid motif"/>
    <property type="match status" value="1"/>
</dbReference>
<dbReference type="CDD" id="cd06850">
    <property type="entry name" value="biotinyl_domain"/>
    <property type="match status" value="1"/>
</dbReference>
<dbReference type="Pfam" id="PF02785">
    <property type="entry name" value="Biotin_carb_C"/>
    <property type="match status" value="1"/>
</dbReference>
<dbReference type="InterPro" id="IPR005482">
    <property type="entry name" value="Biotin_COase_C"/>
</dbReference>
<evidence type="ECO:0000256" key="6">
    <source>
        <dbReference type="ARBA" id="ARBA00023267"/>
    </source>
</evidence>
<dbReference type="PANTHER" id="PTHR18866">
    <property type="entry name" value="CARBOXYLASE:PYRUVATE/ACETYL-COA/PROPIONYL-COA CARBOXYLASE"/>
    <property type="match status" value="1"/>
</dbReference>
<accession>A0A7W8AKM7</accession>
<dbReference type="SUPFAM" id="SSF51230">
    <property type="entry name" value="Single hybrid motif"/>
    <property type="match status" value="1"/>
</dbReference>
<dbReference type="FunFam" id="3.30.470.20:FF:000028">
    <property type="entry name" value="Methylcrotonoyl-CoA carboxylase subunit alpha, mitochondrial"/>
    <property type="match status" value="1"/>
</dbReference>
<protein>
    <submittedName>
        <fullName evidence="12">3-methylcrotonyl-CoA carboxylase alpha subunit</fullName>
        <ecNumber evidence="12">6.4.1.4</ecNumber>
    </submittedName>
</protein>
<dbReference type="Gene3D" id="3.30.700.40">
    <property type="match status" value="1"/>
</dbReference>
<dbReference type="SMART" id="SM00878">
    <property type="entry name" value="Biotin_carb_C"/>
    <property type="match status" value="1"/>
</dbReference>
<dbReference type="SUPFAM" id="SSF52440">
    <property type="entry name" value="PreATP-grasp domain"/>
    <property type="match status" value="1"/>
</dbReference>
<dbReference type="InterPro" id="IPR005481">
    <property type="entry name" value="BC-like_N"/>
</dbReference>
<dbReference type="SUPFAM" id="SSF56059">
    <property type="entry name" value="Glutathione synthetase ATP-binding domain-like"/>
    <property type="match status" value="1"/>
</dbReference>
<dbReference type="Gene3D" id="2.40.50.100">
    <property type="match status" value="1"/>
</dbReference>
<dbReference type="InterPro" id="IPR016185">
    <property type="entry name" value="PreATP-grasp_dom_sf"/>
</dbReference>
<dbReference type="PROSITE" id="PS00866">
    <property type="entry name" value="CPSASE_1"/>
    <property type="match status" value="1"/>
</dbReference>
<gene>
    <name evidence="12" type="ORF">HNQ68_002155</name>
</gene>
<keyword evidence="6" id="KW-0092">Biotin</keyword>
<dbReference type="PROSITE" id="PS50979">
    <property type="entry name" value="BC"/>
    <property type="match status" value="1"/>
</dbReference>
<dbReference type="InterPro" id="IPR011053">
    <property type="entry name" value="Single_hybrid_motif"/>
</dbReference>
<feature type="domain" description="Biotin carboxylation" evidence="11">
    <location>
        <begin position="2"/>
        <end position="448"/>
    </location>
</feature>
<sequence length="673" mass="73831">MMFDKILIANRGEIACRIIKTARRMGIRTVAVFSDADAKARHVRLADEAVHIGAAPPRESYLNSAKIIAAAQATGAQAIHPGYGFLSENEAFCLACAQAGIVFIGPPVEAIRVMGLKSQAKKLMGAAGIPLIPGYHGEDQTPEKLQREADAIGYPVLIKASAGGGGKGMRLVERPEDFTQNLLACQREAQSAFGDDHVLIERYITRPRHIEIQIFGDSHGNYVSLFERDCSVQRRHQKIVEEAPAPHFSEQQRRIMGEAATNAARAVHYTGAGTVEFIVAPDGQFYFMEMNTRLQVEHPVTEMITGLDLVEWQLRVASGEQLPVMQEDLSHSGHAIEARIYAEDPSAGFLPSTGKLVHFHLPEQNAHVRIDAGVEEGDAISRFYDPMIAKLIVWDETRDKALRRMERALADMQIAGIASNIEFLSRLVTCRSFAQADLDTGLIEREIAALFPEAQEPPAEVFLLAALAQLLHEADEAPLSSFLQRRDSFRLNIQARRDLNFRYGTAQHTVTVTYLGTGYRLQTGSLDVVASGRQDKDNRITAEIGGLRKTLTAVRSGNFIHLFTDGQSWKPEWLDPLDVSPEHATAHDGLVAPMPGSITALLVEQGQQVAKGTPLLIVEAMKMEFKITAPAAGYVKAFRCAVGDQVNEGTELADFEPADGEAKEQLALTSQEE</sequence>
<dbReference type="GO" id="GO:0046872">
    <property type="term" value="F:metal ion binding"/>
    <property type="evidence" value="ECO:0007669"/>
    <property type="project" value="InterPro"/>
</dbReference>
<dbReference type="FunFam" id="3.40.50.20:FF:000010">
    <property type="entry name" value="Propionyl-CoA carboxylase subunit alpha"/>
    <property type="match status" value="1"/>
</dbReference>
<organism evidence="12 13">
    <name type="scientific">Pseudochrobactrum saccharolyticum</name>
    <dbReference type="NCBI Taxonomy" id="354352"/>
    <lineage>
        <taxon>Bacteria</taxon>
        <taxon>Pseudomonadati</taxon>
        <taxon>Pseudomonadota</taxon>
        <taxon>Alphaproteobacteria</taxon>
        <taxon>Hyphomicrobiales</taxon>
        <taxon>Brucellaceae</taxon>
        <taxon>Pseudochrobactrum</taxon>
    </lineage>
</organism>
<dbReference type="FunFam" id="3.30.1490.20:FF:000003">
    <property type="entry name" value="acetyl-CoA carboxylase isoform X1"/>
    <property type="match status" value="1"/>
</dbReference>
<dbReference type="EC" id="6.4.1.4" evidence="12"/>
<evidence type="ECO:0000256" key="2">
    <source>
        <dbReference type="ARBA" id="ARBA00022598"/>
    </source>
</evidence>
<proteinExistence type="predicted"/>
<reference evidence="12 13" key="1">
    <citation type="submission" date="2020-08" db="EMBL/GenBank/DDBJ databases">
        <title>Genomic Encyclopedia of Type Strains, Phase IV (KMG-IV): sequencing the most valuable type-strain genomes for metagenomic binning, comparative biology and taxonomic classification.</title>
        <authorList>
            <person name="Goeker M."/>
        </authorList>
    </citation>
    <scope>NUCLEOTIDE SEQUENCE [LARGE SCALE GENOMIC DNA]</scope>
    <source>
        <strain evidence="12 13">DSM 25620</strain>
    </source>
</reference>
<dbReference type="Proteomes" id="UP000531231">
    <property type="component" value="Unassembled WGS sequence"/>
</dbReference>